<dbReference type="Pfam" id="PF08876">
    <property type="entry name" value="DUF1836"/>
    <property type="match status" value="1"/>
</dbReference>
<accession>A0A0R2KWH0</accession>
<reference evidence="1 2" key="1">
    <citation type="journal article" date="2015" name="Genome Announc.">
        <title>Expanding the biotechnology potential of lactobacilli through comparative genomics of 213 strains and associated genera.</title>
        <authorList>
            <person name="Sun Z."/>
            <person name="Harris H.M."/>
            <person name="McCann A."/>
            <person name="Guo C."/>
            <person name="Argimon S."/>
            <person name="Zhang W."/>
            <person name="Yang X."/>
            <person name="Jeffery I.B."/>
            <person name="Cooney J.C."/>
            <person name="Kagawa T.F."/>
            <person name="Liu W."/>
            <person name="Song Y."/>
            <person name="Salvetti E."/>
            <person name="Wrobel A."/>
            <person name="Rasinkangas P."/>
            <person name="Parkhill J."/>
            <person name="Rea M.C."/>
            <person name="O'Sullivan O."/>
            <person name="Ritari J."/>
            <person name="Douillard F.P."/>
            <person name="Paul Ross R."/>
            <person name="Yang R."/>
            <person name="Briner A.E."/>
            <person name="Felis G.E."/>
            <person name="de Vos W.M."/>
            <person name="Barrangou R."/>
            <person name="Klaenhammer T.R."/>
            <person name="Caufield P.W."/>
            <person name="Cui Y."/>
            <person name="Zhang H."/>
            <person name="O'Toole P.W."/>
        </authorList>
    </citation>
    <scope>NUCLEOTIDE SEQUENCE [LARGE SCALE GENOMIC DNA]</scope>
    <source>
        <strain evidence="1 2">DSM 18001</strain>
    </source>
</reference>
<dbReference type="InterPro" id="IPR014975">
    <property type="entry name" value="DUF1836"/>
</dbReference>
<name>A0A0R2KWH0_9LACO</name>
<dbReference type="EMBL" id="JQBX01000009">
    <property type="protein sequence ID" value="KRN93899.1"/>
    <property type="molecule type" value="Genomic_DNA"/>
</dbReference>
<gene>
    <name evidence="1" type="ORF">IV81_GL001757</name>
</gene>
<dbReference type="PANTHER" id="PTHR40056">
    <property type="entry name" value="HYPOTHETICAL CYTOSOLIC PROTEIN"/>
    <property type="match status" value="1"/>
</dbReference>
<dbReference type="Proteomes" id="UP000051859">
    <property type="component" value="Unassembled WGS sequence"/>
</dbReference>
<evidence type="ECO:0000313" key="1">
    <source>
        <dbReference type="EMBL" id="KRN93899.1"/>
    </source>
</evidence>
<comment type="caution">
    <text evidence="1">The sequence shown here is derived from an EMBL/GenBank/DDBJ whole genome shotgun (WGS) entry which is preliminary data.</text>
</comment>
<dbReference type="PATRIC" id="fig|331679.3.peg.1793"/>
<dbReference type="RefSeq" id="WP_057802762.1">
    <property type="nucleotide sequence ID" value="NZ_JQBX01000009.1"/>
</dbReference>
<organism evidence="1 2">
    <name type="scientific">Pediococcus stilesii</name>
    <dbReference type="NCBI Taxonomy" id="331679"/>
    <lineage>
        <taxon>Bacteria</taxon>
        <taxon>Bacillati</taxon>
        <taxon>Bacillota</taxon>
        <taxon>Bacilli</taxon>
        <taxon>Lactobacillales</taxon>
        <taxon>Lactobacillaceae</taxon>
        <taxon>Pediococcus</taxon>
    </lineage>
</organism>
<sequence length="179" mass="20694">MSDYKEYQRWLELVRLIELPHWDNLPNFDLYMDQVVALMTEYTGPLGLEAVTPAMVNNYVKNKVIVAPTKKKYQVMQIADILLITLLKQSFSIQEIRTGIDRVTASEYPKQAYDRFIDLVNKKISQIGKSRPDRNANNLTDQLLEAASDMIVDQLETNQLVKIVKNSKVHEPTKIKKIK</sequence>
<evidence type="ECO:0000313" key="2">
    <source>
        <dbReference type="Proteomes" id="UP000051859"/>
    </source>
</evidence>
<dbReference type="AlphaFoldDB" id="A0A0R2KWH0"/>
<keyword evidence="2" id="KW-1185">Reference proteome</keyword>
<dbReference type="STRING" id="331679.IV81_GL001757"/>
<proteinExistence type="predicted"/>
<dbReference type="PANTHER" id="PTHR40056:SF1">
    <property type="entry name" value="DUF1836 DOMAIN-CONTAINING PROTEIN"/>
    <property type="match status" value="1"/>
</dbReference>
<protein>
    <submittedName>
        <fullName evidence="1">BS ykrK family protein</fullName>
    </submittedName>
</protein>